<feature type="domain" description="BTB" evidence="1">
    <location>
        <begin position="471"/>
        <end position="538"/>
    </location>
</feature>
<protein>
    <submittedName>
        <fullName evidence="3">Rho-related BTB domain-containing protein 1-like</fullName>
    </submittedName>
</protein>
<dbReference type="PROSITE" id="PS50097">
    <property type="entry name" value="BTB"/>
    <property type="match status" value="2"/>
</dbReference>
<reference evidence="3" key="1">
    <citation type="submission" date="2025-08" db="UniProtKB">
        <authorList>
            <consortium name="RefSeq"/>
        </authorList>
    </citation>
    <scope>IDENTIFICATION</scope>
</reference>
<dbReference type="PANTHER" id="PTHR24413">
    <property type="entry name" value="SPECKLE-TYPE POZ PROTEIN"/>
    <property type="match status" value="1"/>
</dbReference>
<proteinExistence type="predicted"/>
<gene>
    <name evidence="3" type="primary">LOC106813510</name>
</gene>
<name>A0ABM1ELS0_PRICU</name>
<dbReference type="Proteomes" id="UP000695022">
    <property type="component" value="Unplaced"/>
</dbReference>
<dbReference type="Gene3D" id="3.40.50.300">
    <property type="entry name" value="P-loop containing nucleotide triphosphate hydrolases"/>
    <property type="match status" value="1"/>
</dbReference>
<evidence type="ECO:0000313" key="3">
    <source>
        <dbReference type="RefSeq" id="XP_014673141.1"/>
    </source>
</evidence>
<dbReference type="InterPro" id="IPR027417">
    <property type="entry name" value="P-loop_NTPase"/>
</dbReference>
<dbReference type="CDD" id="cd18499">
    <property type="entry name" value="BACK_RHOBTB"/>
    <property type="match status" value="1"/>
</dbReference>
<dbReference type="InterPro" id="IPR000210">
    <property type="entry name" value="BTB/POZ_dom"/>
</dbReference>
<accession>A0ABM1ELS0</accession>
<dbReference type="SUPFAM" id="SSF54695">
    <property type="entry name" value="POZ domain"/>
    <property type="match status" value="2"/>
</dbReference>
<dbReference type="SMART" id="SM00174">
    <property type="entry name" value="RHO"/>
    <property type="match status" value="1"/>
</dbReference>
<dbReference type="RefSeq" id="XP_014673141.1">
    <property type="nucleotide sequence ID" value="XM_014817655.1"/>
</dbReference>
<dbReference type="GeneID" id="106813510"/>
<feature type="domain" description="BTB" evidence="1">
    <location>
        <begin position="267"/>
        <end position="410"/>
    </location>
</feature>
<dbReference type="InterPro" id="IPR011333">
    <property type="entry name" value="SKP1/BTB/POZ_sf"/>
</dbReference>
<dbReference type="PRINTS" id="PR00449">
    <property type="entry name" value="RASTRNSFRMNG"/>
</dbReference>
<dbReference type="Pfam" id="PF00071">
    <property type="entry name" value="Ras"/>
    <property type="match status" value="1"/>
</dbReference>
<dbReference type="SUPFAM" id="SSF52540">
    <property type="entry name" value="P-loop containing nucleoside triphosphate hydrolases"/>
    <property type="match status" value="1"/>
</dbReference>
<dbReference type="Gene3D" id="3.30.710.10">
    <property type="entry name" value="Potassium Channel Kv1.1, Chain A"/>
    <property type="match status" value="2"/>
</dbReference>
<evidence type="ECO:0000259" key="1">
    <source>
        <dbReference type="PROSITE" id="PS50097"/>
    </source>
</evidence>
<organism evidence="2 3">
    <name type="scientific">Priapulus caudatus</name>
    <name type="common">Priapulid worm</name>
    <dbReference type="NCBI Taxonomy" id="37621"/>
    <lineage>
        <taxon>Eukaryota</taxon>
        <taxon>Metazoa</taxon>
        <taxon>Ecdysozoa</taxon>
        <taxon>Scalidophora</taxon>
        <taxon>Priapulida</taxon>
        <taxon>Priapulimorpha</taxon>
        <taxon>Priapulimorphida</taxon>
        <taxon>Priapulidae</taxon>
        <taxon>Priapulus</taxon>
    </lineage>
</organism>
<dbReference type="PROSITE" id="PS51420">
    <property type="entry name" value="RHO"/>
    <property type="match status" value="1"/>
</dbReference>
<dbReference type="SMART" id="SM00225">
    <property type="entry name" value="BTB"/>
    <property type="match status" value="2"/>
</dbReference>
<dbReference type="InterPro" id="IPR001806">
    <property type="entry name" value="Small_GTPase"/>
</dbReference>
<dbReference type="CDD" id="cd18300">
    <property type="entry name" value="BTB2_POZ_RhoBTB"/>
    <property type="match status" value="1"/>
</dbReference>
<sequence>MDYEEAHHELVKCVVVGDTAVGKTRLICARACDTRVTLEQLIVPHVPTVWAIDQYRIQRQVLERSFQTVDGISCSLRLWDTFGDHDKDRRFAYGNSDVCSFVSPSQIPAVATATLSNRACTRDSGASVPHGPSYLVGCKSGLRHMWKDEQPTAFTHKRGPLIRRVREADILLPEQGRLVANEIGAPYYETSAYTMFGVHTLFENIVRAALCSQRRHGFLMSHLKRVQNPWIQVPFCPPKPEAKTVVIPKDSLLTDDLRMLYEHKPYCDVLFLAQGTPIPAHRFLLAASCQTFYDLFTIDLSDVLPEAFVQTCARPSPIVCHKFNSDKEQLIESDSSSQTESDASSTQGFSALAVRKIVNHPAFEEIEVRYSVDVPIANLHLVITLNDVLSAEIFSMCLAYLYLGDVRKPASAHTMSRLEKAAYLLNITELSSSIENMHNREEFLNLSIKTRFLEKQKEQLRQLCLVENHFSDITFQLDDGTCCAHRALLMVRCDMMDAMLGGTFKERQEKLIPLPGVDLACFRAFLEYIYTDSISSVGVLEPVELMALANRLCLPHLLALIEQAVTRELGAAILGDERDVTEDLVTLLEPAQLHNAKQLARWCLVQLSIKYNELTRYNKKALHSLRPGNLAYLNLNRWPPVWYLNEVEHYQKCMRDNAALKLKLSKHRSGSGCLCFHKGDTNLTPMTARTRSALSKKLRQFSIRTGSFKFSFFPRTVPVWNSLPALVAEAPSLVFFKGELSRHSF</sequence>
<dbReference type="Pfam" id="PF00651">
    <property type="entry name" value="BTB"/>
    <property type="match status" value="2"/>
</dbReference>
<dbReference type="SMART" id="SM00173">
    <property type="entry name" value="RAS"/>
    <property type="match status" value="1"/>
</dbReference>
<evidence type="ECO:0000313" key="2">
    <source>
        <dbReference type="Proteomes" id="UP000695022"/>
    </source>
</evidence>
<keyword evidence="2" id="KW-1185">Reference proteome</keyword>